<dbReference type="Pfam" id="PF04476">
    <property type="entry name" value="4HFCP_synth"/>
    <property type="match status" value="1"/>
</dbReference>
<dbReference type="AlphaFoldDB" id="A0A2U3KAK1"/>
<keyword evidence="3" id="KW-0456">Lyase</keyword>
<comment type="catalytic activity">
    <reaction evidence="6">
        <text>2 D-glyceraldehyde 3-phosphate = 4-(hydroxymethyl)-2-furancarboxaldehyde phosphate + phosphate + 2 H2O</text>
        <dbReference type="Rhea" id="RHEA:43536"/>
        <dbReference type="ChEBI" id="CHEBI:15377"/>
        <dbReference type="ChEBI" id="CHEBI:43474"/>
        <dbReference type="ChEBI" id="CHEBI:59776"/>
        <dbReference type="ChEBI" id="CHEBI:83407"/>
        <dbReference type="EC" id="4.2.3.153"/>
    </reaction>
</comment>
<evidence type="ECO:0000256" key="4">
    <source>
        <dbReference type="ARBA" id="ARBA00023270"/>
    </source>
</evidence>
<evidence type="ECO:0000256" key="2">
    <source>
        <dbReference type="ARBA" id="ARBA00012553"/>
    </source>
</evidence>
<evidence type="ECO:0000256" key="7">
    <source>
        <dbReference type="PIRSR" id="PIRSR015957-1"/>
    </source>
</evidence>
<evidence type="ECO:0000313" key="8">
    <source>
        <dbReference type="EMBL" id="SPF36702.1"/>
    </source>
</evidence>
<feature type="active site" description="Proton acceptor" evidence="7">
    <location>
        <position position="98"/>
    </location>
</feature>
<organism evidence="8 9">
    <name type="scientific">Candidatus Desulfosporosinus infrequens</name>
    <dbReference type="NCBI Taxonomy" id="2043169"/>
    <lineage>
        <taxon>Bacteria</taxon>
        <taxon>Bacillati</taxon>
        <taxon>Bacillota</taxon>
        <taxon>Clostridia</taxon>
        <taxon>Eubacteriales</taxon>
        <taxon>Desulfitobacteriaceae</taxon>
        <taxon>Desulfosporosinus</taxon>
    </lineage>
</organism>
<protein>
    <recommendedName>
        <fullName evidence="2">(5-formylfuran-3-yl)methyl phosphate synthase</fullName>
        <ecNumber evidence="2">4.2.3.153</ecNumber>
    </recommendedName>
    <alternativeName>
        <fullName evidence="5">4-(hydroxymethyl)-2-furancarboxaldehyde-phosphate synthase</fullName>
    </alternativeName>
</protein>
<name>A0A2U3KAK1_9FIRM</name>
<dbReference type="PIRSF" id="PIRSF015957">
    <property type="entry name" value="UCP015957"/>
    <property type="match status" value="1"/>
</dbReference>
<reference evidence="9" key="1">
    <citation type="submission" date="2018-02" db="EMBL/GenBank/DDBJ databases">
        <authorList>
            <person name="Hausmann B."/>
        </authorList>
    </citation>
    <scope>NUCLEOTIDE SEQUENCE [LARGE SCALE GENOMIC DNA]</scope>
    <source>
        <strain evidence="9">Peat soil MAG SbF1</strain>
    </source>
</reference>
<evidence type="ECO:0000256" key="1">
    <source>
        <dbReference type="ARBA" id="ARBA00003810"/>
    </source>
</evidence>
<evidence type="ECO:0000256" key="3">
    <source>
        <dbReference type="ARBA" id="ARBA00023239"/>
    </source>
</evidence>
<sequence>MDMLSAADLPAAAPLLLVSVINLAEAQAAFEGDADVIDIKNPAEGALGAPLPGIIADICRTYKGIKPVSVALGEFPGKTGAAALAALGAAQFRPDYLKIAFCAEVTGSEIVATLQEIRQGIMFVQPEGIPLVAVVYADTLPCAAWTLKDFVTFVQEGGAQGCLIDTWEKKGISLPQFLSRQQTGDFIADCHERRLFCGLAGSLKPEDIDSLLNFKPDLIGVRSAVCGGDRLHGKVTPARVEAIKVHFIPKRETTDGRIGSVI</sequence>
<dbReference type="EMBL" id="OMOF01000075">
    <property type="protein sequence ID" value="SPF36702.1"/>
    <property type="molecule type" value="Genomic_DNA"/>
</dbReference>
<proteinExistence type="predicted"/>
<dbReference type="InterPro" id="IPR007565">
    <property type="entry name" value="4HFCP_synth"/>
</dbReference>
<evidence type="ECO:0000313" key="9">
    <source>
        <dbReference type="Proteomes" id="UP000238916"/>
    </source>
</evidence>
<feature type="active site" description="Schiff-base intermediate with substrate" evidence="7">
    <location>
        <position position="40"/>
    </location>
</feature>
<dbReference type="GO" id="GO:0016829">
    <property type="term" value="F:lyase activity"/>
    <property type="evidence" value="ECO:0007669"/>
    <property type="project" value="UniProtKB-KW"/>
</dbReference>
<comment type="function">
    <text evidence="1">Catalyzes the formation of 4-(hydroxymethyl)-2-furancarboxaldehyde phosphate (4-HFC-P) from two molecules of glyceraldehyde-3-P (GA-3-P).</text>
</comment>
<accession>A0A2U3KAK1</accession>
<dbReference type="Proteomes" id="UP000238916">
    <property type="component" value="Unassembled WGS sequence"/>
</dbReference>
<gene>
    <name evidence="8" type="ORF">SBF1_1660007</name>
</gene>
<dbReference type="OrthoDB" id="2111523at2"/>
<evidence type="ECO:0000256" key="6">
    <source>
        <dbReference type="ARBA" id="ARBA00047628"/>
    </source>
</evidence>
<dbReference type="EC" id="4.2.3.153" evidence="2"/>
<keyword evidence="4" id="KW-0704">Schiff base</keyword>
<evidence type="ECO:0000256" key="5">
    <source>
        <dbReference type="ARBA" id="ARBA00032523"/>
    </source>
</evidence>